<dbReference type="STRING" id="860235.AOZ06_29170"/>
<dbReference type="GO" id="GO:0022857">
    <property type="term" value="F:transmembrane transporter activity"/>
    <property type="evidence" value="ECO:0007669"/>
    <property type="project" value="InterPro"/>
</dbReference>
<dbReference type="KEGG" id="kphy:AOZ06_29170"/>
<keyword evidence="4 6" id="KW-1133">Transmembrane helix</keyword>
<feature type="transmembrane region" description="Helical" evidence="6">
    <location>
        <begin position="307"/>
        <end position="325"/>
    </location>
</feature>
<dbReference type="PANTHER" id="PTHR23513">
    <property type="entry name" value="INTEGRAL MEMBRANE EFFLUX PROTEIN-RELATED"/>
    <property type="match status" value="1"/>
</dbReference>
<sequence length="405" mass="41149">MTSRGYLHVLAEPRFRVLFGTTTLSIIAQALRILALSLLVFAATGSAALSALAFGSGFLPQVAGTALLGSLADRVRPRPLITTGYLIECGTGVALAIGHLPVWGNLVLVAVGALVAPVCLGGSGRLVAEICTGEDYVLGRSLISMASSAAQLAGLAVGGITIGVLGTQGALLVSAGAYFVATAWARFGLPDLAAPAAAAGRLVRHSIAGHRALFSDPAIRVLLLTQWIPPALVTGAESLLVPYSAIRGYPPFAAGLLLACLPVGMLIGDVVAARLIAPQTRERLLVAFIMLLGAPLTVLVLPLPLAVTAIALVCSGTGFAYGLSVQRRFRDAVPTHHRGQAFGLLSTGLMTCQGLGPAICGALSTMLTAPTVIAAAGAATVLMSLTAHRAAATTSSPPDPWSPLP</sequence>
<name>A0A0N7F447_9PSEU</name>
<feature type="transmembrane region" description="Helical" evidence="6">
    <location>
        <begin position="149"/>
        <end position="181"/>
    </location>
</feature>
<reference evidence="7 8" key="1">
    <citation type="submission" date="2015-07" db="EMBL/GenBank/DDBJ databases">
        <title>Genome sequencing of Kibdelosporangium phytohabitans.</title>
        <authorList>
            <person name="Qin S."/>
            <person name="Xing K."/>
        </authorList>
    </citation>
    <scope>NUCLEOTIDE SEQUENCE [LARGE SCALE GENOMIC DNA]</scope>
    <source>
        <strain evidence="7 8">KLBMP1111</strain>
    </source>
</reference>
<feature type="transmembrane region" description="Helical" evidence="6">
    <location>
        <begin position="284"/>
        <end position="301"/>
    </location>
</feature>
<keyword evidence="5 6" id="KW-0472">Membrane</keyword>
<protein>
    <recommendedName>
        <fullName evidence="9">MFS transporter</fullName>
    </recommendedName>
</protein>
<evidence type="ECO:0008006" key="9">
    <source>
        <dbReference type="Google" id="ProtNLM"/>
    </source>
</evidence>
<gene>
    <name evidence="7" type="ORF">AOZ06_29170</name>
</gene>
<evidence type="ECO:0000256" key="6">
    <source>
        <dbReference type="SAM" id="Phobius"/>
    </source>
</evidence>
<evidence type="ECO:0000256" key="5">
    <source>
        <dbReference type="ARBA" id="ARBA00023136"/>
    </source>
</evidence>
<proteinExistence type="predicted"/>
<dbReference type="CDD" id="cd06173">
    <property type="entry name" value="MFS_MefA_like"/>
    <property type="match status" value="1"/>
</dbReference>
<feature type="transmembrane region" description="Helical" evidence="6">
    <location>
        <begin position="80"/>
        <end position="100"/>
    </location>
</feature>
<organism evidence="7 8">
    <name type="scientific">Kibdelosporangium phytohabitans</name>
    <dbReference type="NCBI Taxonomy" id="860235"/>
    <lineage>
        <taxon>Bacteria</taxon>
        <taxon>Bacillati</taxon>
        <taxon>Actinomycetota</taxon>
        <taxon>Actinomycetes</taxon>
        <taxon>Pseudonocardiales</taxon>
        <taxon>Pseudonocardiaceae</taxon>
        <taxon>Kibdelosporangium</taxon>
    </lineage>
</organism>
<evidence type="ECO:0000256" key="2">
    <source>
        <dbReference type="ARBA" id="ARBA00022475"/>
    </source>
</evidence>
<dbReference type="InterPro" id="IPR036259">
    <property type="entry name" value="MFS_trans_sf"/>
</dbReference>
<evidence type="ECO:0000313" key="8">
    <source>
        <dbReference type="Proteomes" id="UP000063699"/>
    </source>
</evidence>
<dbReference type="AlphaFoldDB" id="A0A0N7F447"/>
<comment type="subcellular location">
    <subcellularLocation>
        <location evidence="1">Cell membrane</location>
        <topology evidence="1">Multi-pass membrane protein</topology>
    </subcellularLocation>
</comment>
<evidence type="ECO:0000256" key="4">
    <source>
        <dbReference type="ARBA" id="ARBA00022989"/>
    </source>
</evidence>
<feature type="transmembrane region" description="Helical" evidence="6">
    <location>
        <begin position="252"/>
        <end position="272"/>
    </location>
</feature>
<dbReference type="Pfam" id="PF07690">
    <property type="entry name" value="MFS_1"/>
    <property type="match status" value="1"/>
</dbReference>
<keyword evidence="2" id="KW-1003">Cell membrane</keyword>
<evidence type="ECO:0000256" key="1">
    <source>
        <dbReference type="ARBA" id="ARBA00004651"/>
    </source>
</evidence>
<evidence type="ECO:0000256" key="3">
    <source>
        <dbReference type="ARBA" id="ARBA00022692"/>
    </source>
</evidence>
<dbReference type="InterPro" id="IPR011701">
    <property type="entry name" value="MFS"/>
</dbReference>
<dbReference type="SUPFAM" id="SSF103473">
    <property type="entry name" value="MFS general substrate transporter"/>
    <property type="match status" value="1"/>
</dbReference>
<dbReference type="Proteomes" id="UP000063699">
    <property type="component" value="Chromosome"/>
</dbReference>
<keyword evidence="8" id="KW-1185">Reference proteome</keyword>
<dbReference type="RefSeq" id="WP_054292326.1">
    <property type="nucleotide sequence ID" value="NZ_CP012752.1"/>
</dbReference>
<dbReference type="PANTHER" id="PTHR23513:SF11">
    <property type="entry name" value="STAPHYLOFERRIN A TRANSPORTER"/>
    <property type="match status" value="1"/>
</dbReference>
<dbReference type="Gene3D" id="1.20.1250.20">
    <property type="entry name" value="MFS general substrate transporter like domains"/>
    <property type="match status" value="1"/>
</dbReference>
<evidence type="ECO:0000313" key="7">
    <source>
        <dbReference type="EMBL" id="ALG10423.1"/>
    </source>
</evidence>
<keyword evidence="3 6" id="KW-0812">Transmembrane</keyword>
<dbReference type="EMBL" id="CP012752">
    <property type="protein sequence ID" value="ALG10423.1"/>
    <property type="molecule type" value="Genomic_DNA"/>
</dbReference>
<feature type="transmembrane region" description="Helical" evidence="6">
    <location>
        <begin position="106"/>
        <end position="128"/>
    </location>
</feature>
<dbReference type="GO" id="GO:0005886">
    <property type="term" value="C:plasma membrane"/>
    <property type="evidence" value="ECO:0007669"/>
    <property type="project" value="UniProtKB-SubCell"/>
</dbReference>
<dbReference type="OrthoDB" id="3227279at2"/>
<accession>A0A0N7F447</accession>